<sequence>MRCSPPTLAVWGCAVADDRTPVTGRLYVEATPGFVTLDVSPLVESNIHDVLDLLMGDEFFESFMEIACVEPTVEHDGHTPERLAFERLLAALVERVSTRQALTGRQAVQAARQMLRYAEPMVAAAERDEATLLRLATRPPRGASEIKHPSMRPTREHLAKNPMPEQQRKDGAA</sequence>
<feature type="region of interest" description="Disordered" evidence="1">
    <location>
        <begin position="136"/>
        <end position="173"/>
    </location>
</feature>
<dbReference type="Proteomes" id="UP000001708">
    <property type="component" value="Segment"/>
</dbReference>
<feature type="compositionally biased region" description="Basic and acidic residues" evidence="1">
    <location>
        <begin position="144"/>
        <end position="159"/>
    </location>
</feature>
<dbReference type="EMBL" id="AY320035">
    <property type="protein sequence ID" value="AAR29694.1"/>
    <property type="molecule type" value="Genomic_DNA"/>
</dbReference>
<evidence type="ECO:0000313" key="2">
    <source>
        <dbReference type="EMBL" id="AAR29694.1"/>
    </source>
</evidence>
<dbReference type="GeneID" id="2732863"/>
<reference evidence="2 3" key="2">
    <citation type="journal article" date="1995" name="Arch. Virol.">
        <title>Analysis of the open reading frames of the main capsid proteins of actinophage VWB.</title>
        <authorList>
            <person name="Anne J."/>
            <person name="Fiten P."/>
            <person name="Van Mellaert L."/>
            <person name="Joris B."/>
            <person name="Opdenakker G."/>
            <person name="Eyssen H."/>
        </authorList>
    </citation>
    <scope>NUCLEOTIDE SEQUENCE [LARGE SCALE GENOMIC DNA]</scope>
</reference>
<name>Q6VY85_9CAUD</name>
<protein>
    <submittedName>
        <fullName evidence="2">Uncharacterized protein</fullName>
    </submittedName>
</protein>
<reference evidence="2 3" key="3">
    <citation type="journal article" date="1998" name="Microbiology">
        <title>Site-specific integration of bacteriophage VWB genome into Streptomyces venezuelae and construction of a VWB-based integrative vector.</title>
        <authorList>
            <person name="Van Mellaert L."/>
            <person name="Mei L."/>
            <person name="Lammertyn E."/>
            <person name="Schacht S."/>
            <person name="Anne J."/>
        </authorList>
    </citation>
    <scope>NUCLEOTIDE SEQUENCE [LARGE SCALE GENOMIC DNA]</scope>
</reference>
<reference evidence="2 3" key="4">
    <citation type="journal article" date="2005" name="Virology">
        <title>Complete genomic nucleotide sequence and analysis of the temperate bacteriophage VWB.</title>
        <authorList>
            <person name="Van Dessel W."/>
            <person name="Van Mellaert L."/>
            <person name="Liesegang H."/>
            <person name="Raasch C."/>
            <person name="De Keersmaeker S."/>
            <person name="Geukens N."/>
            <person name="Lammertyn E."/>
            <person name="Streit W."/>
            <person name="Anne J."/>
        </authorList>
    </citation>
    <scope>NUCLEOTIDE SEQUENCE [LARGE SCALE GENOMIC DNA]</scope>
</reference>
<evidence type="ECO:0000256" key="1">
    <source>
        <dbReference type="SAM" id="MobiDB-lite"/>
    </source>
</evidence>
<dbReference type="RefSeq" id="NP_958246.1">
    <property type="nucleotide sequence ID" value="NC_005345.2"/>
</dbReference>
<accession>Q6VY85</accession>
<dbReference type="KEGG" id="vg:2732863"/>
<evidence type="ECO:0000313" key="3">
    <source>
        <dbReference type="Proteomes" id="UP000001708"/>
    </source>
</evidence>
<proteinExistence type="predicted"/>
<organism evidence="2 3">
    <name type="scientific">Streptomyces phage VWB</name>
    <dbReference type="NCBI Taxonomy" id="10702"/>
    <lineage>
        <taxon>Viruses</taxon>
        <taxon>Duplodnaviria</taxon>
        <taxon>Heunggongvirae</taxon>
        <taxon>Uroviricota</taxon>
        <taxon>Caudoviricetes</taxon>
        <taxon>Veewebvirus</taxon>
        <taxon>Veewebvirus vwb</taxon>
    </lineage>
</organism>
<keyword evidence="3" id="KW-1185">Reference proteome</keyword>
<reference evidence="2 3" key="1">
    <citation type="journal article" date="1990" name="J. Gen. Microbiol.">
        <title>Further biological and molecular characterization of actinophage VWB.</title>
        <authorList>
            <person name="Anne J."/>
            <person name="Van Mellaert L."/>
            <person name="Decock B."/>
            <person name="Van Damme J."/>
            <person name="Van Aerschot A."/>
            <person name="Herdewijn P."/>
            <person name="Eyssen H."/>
        </authorList>
    </citation>
    <scope>NUCLEOTIDE SEQUENCE [LARGE SCALE GENOMIC DNA]</scope>
</reference>